<evidence type="ECO:0000256" key="1">
    <source>
        <dbReference type="SAM" id="MobiDB-lite"/>
    </source>
</evidence>
<dbReference type="SUPFAM" id="SSF88874">
    <property type="entry name" value="Receptor-binding domain of short tail fibre protein gp12"/>
    <property type="match status" value="1"/>
</dbReference>
<comment type="caution">
    <text evidence="3">The sequence shown here is derived from an EMBL/GenBank/DDBJ whole genome shotgun (WGS) entry which is preliminary data.</text>
</comment>
<evidence type="ECO:0000313" key="3">
    <source>
        <dbReference type="EMBL" id="KAG1558170.1"/>
    </source>
</evidence>
<keyword evidence="4" id="KW-1185">Reference proteome</keyword>
<name>A0A9P6YQV7_9FUNG</name>
<evidence type="ECO:0000313" key="4">
    <source>
        <dbReference type="Proteomes" id="UP000740926"/>
    </source>
</evidence>
<sequence length="267" mass="26758">MTDPFYGEIQMFAFNYSPADWAFCNGALIPIRQNPALYSLLGTQYGGDGVNTFQLPNLVASGATHQGAGPGLTPRVAGETFGQAAVSLTTAMLPAHRHDLVAYAQPAAKRTATPVANGALSMPGSNAIKPFSAEPPATPMSPTLLGPAGGGQPHENRQPSNDPGAGIGAVPDGTAPPMRRSTHASGMALACARRCRPAVVAGAVCQHPPGGTAGCAMAGPGQAAVPGAAVRGPAPALSAAPPAGALPRGREGRAGDRSGLPGPDRRR</sequence>
<evidence type="ECO:0000259" key="2">
    <source>
        <dbReference type="Pfam" id="PF07484"/>
    </source>
</evidence>
<gene>
    <name evidence="3" type="ORF">G6F50_012538</name>
</gene>
<protein>
    <recommendedName>
        <fullName evidence="2">Phage tail collar domain-containing protein</fullName>
    </recommendedName>
</protein>
<reference evidence="3 4" key="1">
    <citation type="journal article" date="2020" name="Microb. Genom.">
        <title>Genetic diversity of clinical and environmental Mucorales isolates obtained from an investigation of mucormycosis cases among solid organ transplant recipients.</title>
        <authorList>
            <person name="Nguyen M.H."/>
            <person name="Kaul D."/>
            <person name="Muto C."/>
            <person name="Cheng S.J."/>
            <person name="Richter R.A."/>
            <person name="Bruno V.M."/>
            <person name="Liu G."/>
            <person name="Beyhan S."/>
            <person name="Sundermann A.J."/>
            <person name="Mounaud S."/>
            <person name="Pasculle A.W."/>
            <person name="Nierman W.C."/>
            <person name="Driscoll E."/>
            <person name="Cumbie R."/>
            <person name="Clancy C.J."/>
            <person name="Dupont C.L."/>
        </authorList>
    </citation>
    <scope>NUCLEOTIDE SEQUENCE [LARGE SCALE GENOMIC DNA]</scope>
    <source>
        <strain evidence="3 4">GL24</strain>
    </source>
</reference>
<feature type="region of interest" description="Disordered" evidence="1">
    <location>
        <begin position="126"/>
        <end position="181"/>
    </location>
</feature>
<proteinExistence type="predicted"/>
<dbReference type="InterPro" id="IPR011083">
    <property type="entry name" value="Phage_tail_collar_dom"/>
</dbReference>
<dbReference type="Proteomes" id="UP000740926">
    <property type="component" value="Unassembled WGS sequence"/>
</dbReference>
<feature type="domain" description="Phage tail collar" evidence="2">
    <location>
        <begin position="7"/>
        <end position="58"/>
    </location>
</feature>
<dbReference type="Pfam" id="PF07484">
    <property type="entry name" value="Collar"/>
    <property type="match status" value="1"/>
</dbReference>
<feature type="compositionally biased region" description="Low complexity" evidence="1">
    <location>
        <begin position="223"/>
        <end position="247"/>
    </location>
</feature>
<dbReference type="Gene3D" id="3.90.1340.10">
    <property type="entry name" value="Phage tail collar domain"/>
    <property type="match status" value="1"/>
</dbReference>
<dbReference type="EMBL" id="JAANIU010004003">
    <property type="protein sequence ID" value="KAG1558170.1"/>
    <property type="molecule type" value="Genomic_DNA"/>
</dbReference>
<feature type="region of interest" description="Disordered" evidence="1">
    <location>
        <begin position="223"/>
        <end position="267"/>
    </location>
</feature>
<dbReference type="AlphaFoldDB" id="A0A9P6YQV7"/>
<dbReference type="InterPro" id="IPR037053">
    <property type="entry name" value="Phage_tail_collar_dom_sf"/>
</dbReference>
<organism evidence="3 4">
    <name type="scientific">Rhizopus delemar</name>
    <dbReference type="NCBI Taxonomy" id="936053"/>
    <lineage>
        <taxon>Eukaryota</taxon>
        <taxon>Fungi</taxon>
        <taxon>Fungi incertae sedis</taxon>
        <taxon>Mucoromycota</taxon>
        <taxon>Mucoromycotina</taxon>
        <taxon>Mucoromycetes</taxon>
        <taxon>Mucorales</taxon>
        <taxon>Mucorineae</taxon>
        <taxon>Rhizopodaceae</taxon>
        <taxon>Rhizopus</taxon>
    </lineage>
</organism>
<accession>A0A9P6YQV7</accession>